<feature type="compositionally biased region" description="Polar residues" evidence="1">
    <location>
        <begin position="607"/>
        <end position="616"/>
    </location>
</feature>
<feature type="compositionally biased region" description="Acidic residues" evidence="1">
    <location>
        <begin position="1059"/>
        <end position="1069"/>
    </location>
</feature>
<evidence type="ECO:0000313" key="2">
    <source>
        <dbReference type="EMBL" id="GMG22615.1"/>
    </source>
</evidence>
<feature type="compositionally biased region" description="Basic and acidic residues" evidence="1">
    <location>
        <begin position="1102"/>
        <end position="1115"/>
    </location>
</feature>
<proteinExistence type="predicted"/>
<feature type="compositionally biased region" description="Low complexity" evidence="1">
    <location>
        <begin position="454"/>
        <end position="467"/>
    </location>
</feature>
<evidence type="ECO:0000256" key="1">
    <source>
        <dbReference type="SAM" id="MobiDB-lite"/>
    </source>
</evidence>
<feature type="compositionally biased region" description="Polar residues" evidence="1">
    <location>
        <begin position="1171"/>
        <end position="1191"/>
    </location>
</feature>
<feature type="compositionally biased region" description="Basic and acidic residues" evidence="1">
    <location>
        <begin position="143"/>
        <end position="154"/>
    </location>
</feature>
<feature type="compositionally biased region" description="Basic and acidic residues" evidence="1">
    <location>
        <begin position="570"/>
        <end position="592"/>
    </location>
</feature>
<feature type="compositionally biased region" description="Acidic residues" evidence="1">
    <location>
        <begin position="162"/>
        <end position="175"/>
    </location>
</feature>
<organism evidence="2 3">
    <name type="scientific">Ambrosiozyma monospora</name>
    <name type="common">Yeast</name>
    <name type="synonym">Endomycopsis monosporus</name>
    <dbReference type="NCBI Taxonomy" id="43982"/>
    <lineage>
        <taxon>Eukaryota</taxon>
        <taxon>Fungi</taxon>
        <taxon>Dikarya</taxon>
        <taxon>Ascomycota</taxon>
        <taxon>Saccharomycotina</taxon>
        <taxon>Pichiomycetes</taxon>
        <taxon>Pichiales</taxon>
        <taxon>Pichiaceae</taxon>
        <taxon>Ambrosiozyma</taxon>
    </lineage>
</organism>
<feature type="region of interest" description="Disordered" evidence="1">
    <location>
        <begin position="46"/>
        <end position="350"/>
    </location>
</feature>
<feature type="region of interest" description="Disordered" evidence="1">
    <location>
        <begin position="369"/>
        <end position="468"/>
    </location>
</feature>
<gene>
    <name evidence="2" type="ORF">Amon01_000265800</name>
</gene>
<feature type="compositionally biased region" description="Polar residues" evidence="1">
    <location>
        <begin position="208"/>
        <end position="226"/>
    </location>
</feature>
<feature type="region of interest" description="Disordered" evidence="1">
    <location>
        <begin position="553"/>
        <end position="633"/>
    </location>
</feature>
<dbReference type="EMBL" id="BSXU01000997">
    <property type="protein sequence ID" value="GMG22615.1"/>
    <property type="molecule type" value="Genomic_DNA"/>
</dbReference>
<feature type="compositionally biased region" description="Basic and acidic residues" evidence="1">
    <location>
        <begin position="375"/>
        <end position="394"/>
    </location>
</feature>
<protein>
    <submittedName>
        <fullName evidence="2">Unnamed protein product</fullName>
    </submittedName>
</protein>
<sequence>MSAYIDERRRRSVVSGARKRKRGVGIIAADHKTSLIRRSFSSVADPGGASLGFRKTKSHLGAGKKVDMRKSIDSEVDDIDTDQVIDKDEEDEEVEVVEDEISGDDNDAEDDDDDIQPLVKRTRRQRSVAKGRKSRADSDEEDHPTTQETKKETKAVFAMVDESSDDEIEEVEEVDASISINEIEIDEPDVVKTKSSVPVSKEKKNANKSRSQSVDESNHGSDTSVLSDILSDEDTAASTLKRSSFDSADISVEDGDNKKIKQKIPALFKSVSKKPAKDESNIQISKTDLSKAGSPTLSSSSKDTKSMHLNESIVVNMLSSEDESDHDDINNEEEKKDEKGKETAVTEVKTKLLPSEDIEIVDIEALSDEDDVITIDEKKSRIVTEEKPTDESAAKKKKKKKSDSDSRSSSLSNSRSRSRPISSPDKSAACPSDEKPESDKSKAPVVNHKKKKFSLTSLSSSKVDSLSADGVKSRFCNFPKKKKIASLSSTVSDDRGSSTEKCGNVKSSVMTSKRPSKARLARDVVDVEEVSSDEEKLNDGALRKTNNLASLHSSVSGAAESVKASVEKSTSPEDVKNADKGEEISSNEEKLNSAKFQKIKIQKRQSLESTNKTSHPLSKRRRKNPASPSEANELKVATVKHKNKADSPSDLEKHAIEVELSDDSKFKCEPHFVEGGFPGIAMITFLREEIKKDRASSMCESQLNNVKKVFEQVFYHEIDSIHKLTFSQLTQILCVYGLAFVVTQRDTFSSYFYMECACKADKKTEGRSKRCPVAYTLTFDLDNKVTYIKKRKLDTYHNHSIEASFAKTKPTFWFMVDNRSDQLLQESSTIDVPDVPEFSMMFTEKTVGVSIEEQLQELEKSNTMSSLDDDHLTKIKAAFKKIFFDDCHTVHRLTFSQFAQTMLVYPGFLSYKMNHKRSLRALYVSCRRSCRVVFCVYRDVKHQLLYVKFSESRTGHNHSWQEMLDRYLHKKNSSKSRKLKRNVGNDDESEDDSEVLYDAMDKLPARSSVAKDKNIKAIEKQSLKESEEADPEHYGEIWGIRRSTRISRPDPNVEVVELSTDDDDDDDDDMKVMEQIGSDEEGNDDEVEVDPGKSESANADASKSKDGSDNNKMEGVKPAGSTKQIEDDEVQENNSEEETTHRHIRKKENDNSSESKPNKKTENNYHRTKSRSISPKKSLSPESNFRKTSSMPGKIEKPLLTKLRRRSLKPDQKAKFIKLFNFFSLNENSKKFKLFSELVQEVDELYEDVESEMKSLN</sequence>
<keyword evidence="3" id="KW-1185">Reference proteome</keyword>
<feature type="region of interest" description="Disordered" evidence="1">
    <location>
        <begin position="1051"/>
        <end position="1207"/>
    </location>
</feature>
<dbReference type="AlphaFoldDB" id="A0A9W6YX16"/>
<feature type="compositionally biased region" description="Acidic residues" evidence="1">
    <location>
        <begin position="74"/>
        <end position="115"/>
    </location>
</feature>
<feature type="compositionally biased region" description="Polar residues" evidence="1">
    <location>
        <begin position="499"/>
        <end position="513"/>
    </location>
</feature>
<feature type="region of interest" description="Disordered" evidence="1">
    <location>
        <begin position="486"/>
        <end position="516"/>
    </location>
</feature>
<comment type="caution">
    <text evidence="2">The sequence shown here is derived from an EMBL/GenBank/DDBJ whole genome shotgun (WGS) entry which is preliminary data.</text>
</comment>
<feature type="compositionally biased region" description="Basic and acidic residues" evidence="1">
    <location>
        <begin position="1156"/>
        <end position="1165"/>
    </location>
</feature>
<feature type="compositionally biased region" description="Basic and acidic residues" evidence="1">
    <location>
        <begin position="64"/>
        <end position="73"/>
    </location>
</feature>
<feature type="compositionally biased region" description="Low complexity" evidence="1">
    <location>
        <begin position="407"/>
        <end position="427"/>
    </location>
</feature>
<evidence type="ECO:0000313" key="3">
    <source>
        <dbReference type="Proteomes" id="UP001165063"/>
    </source>
</evidence>
<name>A0A9W6YX16_AMBMO</name>
<accession>A0A9W6YX16</accession>
<dbReference type="Proteomes" id="UP001165063">
    <property type="component" value="Unassembled WGS sequence"/>
</dbReference>
<feature type="compositionally biased region" description="Basic and acidic residues" evidence="1">
    <location>
        <begin position="432"/>
        <end position="442"/>
    </location>
</feature>
<feature type="compositionally biased region" description="Basic and acidic residues" evidence="1">
    <location>
        <begin position="327"/>
        <end position="350"/>
    </location>
</feature>
<feature type="compositionally biased region" description="Acidic residues" evidence="1">
    <location>
        <begin position="1077"/>
        <end position="1089"/>
    </location>
</feature>
<feature type="compositionally biased region" description="Basic residues" evidence="1">
    <location>
        <begin position="120"/>
        <end position="133"/>
    </location>
</feature>
<feature type="compositionally biased region" description="Polar residues" evidence="1">
    <location>
        <begin position="281"/>
        <end position="301"/>
    </location>
</feature>
<feature type="compositionally biased region" description="Polar residues" evidence="1">
    <location>
        <begin position="236"/>
        <end position="246"/>
    </location>
</feature>
<reference evidence="2" key="1">
    <citation type="submission" date="2023-04" db="EMBL/GenBank/DDBJ databases">
        <title>Ambrosiozyma monospora NBRC 1965.</title>
        <authorList>
            <person name="Ichikawa N."/>
            <person name="Sato H."/>
            <person name="Tonouchi N."/>
        </authorList>
    </citation>
    <scope>NUCLEOTIDE SEQUENCE</scope>
    <source>
        <strain evidence="2">NBRC 1965</strain>
    </source>
</reference>
<feature type="compositionally biased region" description="Acidic residues" evidence="1">
    <location>
        <begin position="1126"/>
        <end position="1137"/>
    </location>
</feature>